<protein>
    <recommendedName>
        <fullName evidence="2">DRTGG domain-containing protein</fullName>
    </recommendedName>
</protein>
<dbReference type="SUPFAM" id="SSF52540">
    <property type="entry name" value="P-loop containing nucleoside triphosphate hydrolases"/>
    <property type="match status" value="1"/>
</dbReference>
<dbReference type="Gene3D" id="3.40.1390.20">
    <property type="entry name" value="HprK N-terminal domain-like"/>
    <property type="match status" value="1"/>
</dbReference>
<gene>
    <name evidence="1" type="ORF">HAND00432_LOCUS17698</name>
</gene>
<proteinExistence type="predicted"/>
<name>A0A7S1E677_HEMAN</name>
<dbReference type="EMBL" id="HBFX01029354">
    <property type="protein sequence ID" value="CAD8965958.1"/>
    <property type="molecule type" value="Transcribed_RNA"/>
</dbReference>
<evidence type="ECO:0008006" key="2">
    <source>
        <dbReference type="Google" id="ProtNLM"/>
    </source>
</evidence>
<dbReference type="Pfam" id="PF13500">
    <property type="entry name" value="AAA_26"/>
    <property type="match status" value="1"/>
</dbReference>
<sequence length="245" mass="27456">MGVSFDQLALNKALLEKHGARLRGVILNKVEPSKYDMVKDYYGRQLQALWGTPLLGCVPYQDGISRPSLNGFKNLLSGEFVAGEDHAFRTFDSTRLIVSQGDEDKTIYDKVQGQLVITLSSRNDVIESMLRNQLEVLQTSQGTQDLRQGLVLVGHNPPSKGSVEELRKAGIPTVFVKKGESEETTGMFEVMKAMTAFTQKHDYDDQDRLSETMDLIERNIDFDTLSRAPPFGGQMAIRLGELVRW</sequence>
<organism evidence="1">
    <name type="scientific">Hemiselmis andersenii</name>
    <name type="common">Cryptophyte alga</name>
    <dbReference type="NCBI Taxonomy" id="464988"/>
    <lineage>
        <taxon>Eukaryota</taxon>
        <taxon>Cryptophyceae</taxon>
        <taxon>Cryptomonadales</taxon>
        <taxon>Hemiselmidaceae</taxon>
        <taxon>Hemiselmis</taxon>
    </lineage>
</organism>
<dbReference type="InterPro" id="IPR028979">
    <property type="entry name" value="Ser_kin/Pase_Hpr-like_N_sf"/>
</dbReference>
<dbReference type="AlphaFoldDB" id="A0A7S1E677"/>
<reference evidence="1" key="1">
    <citation type="submission" date="2021-01" db="EMBL/GenBank/DDBJ databases">
        <authorList>
            <person name="Corre E."/>
            <person name="Pelletier E."/>
            <person name="Niang G."/>
            <person name="Scheremetjew M."/>
            <person name="Finn R."/>
            <person name="Kale V."/>
            <person name="Holt S."/>
            <person name="Cochrane G."/>
            <person name="Meng A."/>
            <person name="Brown T."/>
            <person name="Cohen L."/>
        </authorList>
    </citation>
    <scope>NUCLEOTIDE SEQUENCE</scope>
    <source>
        <strain evidence="1">CCMP644</strain>
    </source>
</reference>
<accession>A0A7S1E677</accession>
<dbReference type="Gene3D" id="3.40.50.300">
    <property type="entry name" value="P-loop containing nucleotide triphosphate hydrolases"/>
    <property type="match status" value="1"/>
</dbReference>
<evidence type="ECO:0000313" key="1">
    <source>
        <dbReference type="EMBL" id="CAD8965958.1"/>
    </source>
</evidence>
<dbReference type="InterPro" id="IPR027417">
    <property type="entry name" value="P-loop_NTPase"/>
</dbReference>